<name>A0ABQ2KMT1_9MICO</name>
<organism evidence="2 3">
    <name type="scientific">Agrococcus terreus</name>
    <dbReference type="NCBI Taxonomy" id="574649"/>
    <lineage>
        <taxon>Bacteria</taxon>
        <taxon>Bacillati</taxon>
        <taxon>Actinomycetota</taxon>
        <taxon>Actinomycetes</taxon>
        <taxon>Micrococcales</taxon>
        <taxon>Microbacteriaceae</taxon>
        <taxon>Agrococcus</taxon>
    </lineage>
</organism>
<gene>
    <name evidence="2" type="ORF">GCM10010968_23110</name>
</gene>
<sequence>MGIPYDERSEAEQVEALRPTALLAAAELGLEVARLELVLHGYNTTFGLHAADGRRFALRVGTNSQSTREHAIAQQAWQRAIAAETDVRVPVPLATPAGEWCVEVDNDAVGRPLLVTASSWLDGPDAEVLDVDAAHALGRAMAALHAQAEGWRVPEDGTLTRFVEPLFGDRDALCEAPGLDREGRAALAAARERAGEAFERLHRGASLRALHADLHGGNLKWHDGRIAVFDFDDAGLGIPALDLAISAFYLRGGDDALEPALRAGYAEVAPLPELDPADHEALVAARQLLLLNAVLTSSTADLRAQAVDYAQVSLARLQHWLRTGVFTRALA</sequence>
<keyword evidence="3" id="KW-1185">Reference proteome</keyword>
<dbReference type="InterPro" id="IPR002575">
    <property type="entry name" value="Aminoglycoside_PTrfase"/>
</dbReference>
<dbReference type="RefSeq" id="WP_188718458.1">
    <property type="nucleotide sequence ID" value="NZ_BAABBD010000003.1"/>
</dbReference>
<evidence type="ECO:0000259" key="1">
    <source>
        <dbReference type="Pfam" id="PF01636"/>
    </source>
</evidence>
<dbReference type="SUPFAM" id="SSF56112">
    <property type="entry name" value="Protein kinase-like (PK-like)"/>
    <property type="match status" value="1"/>
</dbReference>
<feature type="domain" description="Aminoglycoside phosphotransferase" evidence="1">
    <location>
        <begin position="43"/>
        <end position="266"/>
    </location>
</feature>
<comment type="caution">
    <text evidence="2">The sequence shown here is derived from an EMBL/GenBank/DDBJ whole genome shotgun (WGS) entry which is preliminary data.</text>
</comment>
<evidence type="ECO:0000313" key="2">
    <source>
        <dbReference type="EMBL" id="GGN87997.1"/>
    </source>
</evidence>
<dbReference type="Proteomes" id="UP000626982">
    <property type="component" value="Unassembled WGS sequence"/>
</dbReference>
<dbReference type="InterPro" id="IPR011009">
    <property type="entry name" value="Kinase-like_dom_sf"/>
</dbReference>
<accession>A0ABQ2KMT1</accession>
<dbReference type="Pfam" id="PF01636">
    <property type="entry name" value="APH"/>
    <property type="match status" value="1"/>
</dbReference>
<protein>
    <submittedName>
        <fullName evidence="2">Aminoglycoside phosphotransferase</fullName>
    </submittedName>
</protein>
<dbReference type="Gene3D" id="3.90.1200.10">
    <property type="match status" value="1"/>
</dbReference>
<evidence type="ECO:0000313" key="3">
    <source>
        <dbReference type="Proteomes" id="UP000626982"/>
    </source>
</evidence>
<proteinExistence type="predicted"/>
<reference evidence="3" key="1">
    <citation type="journal article" date="2019" name="Int. J. Syst. Evol. Microbiol.">
        <title>The Global Catalogue of Microorganisms (GCM) 10K type strain sequencing project: providing services to taxonomists for standard genome sequencing and annotation.</title>
        <authorList>
            <consortium name="The Broad Institute Genomics Platform"/>
            <consortium name="The Broad Institute Genome Sequencing Center for Infectious Disease"/>
            <person name="Wu L."/>
            <person name="Ma J."/>
        </authorList>
    </citation>
    <scope>NUCLEOTIDE SEQUENCE [LARGE SCALE GENOMIC DNA]</scope>
    <source>
        <strain evidence="3">CGMCC 1.6960</strain>
    </source>
</reference>
<dbReference type="EMBL" id="BMLM01000002">
    <property type="protein sequence ID" value="GGN87997.1"/>
    <property type="molecule type" value="Genomic_DNA"/>
</dbReference>